<dbReference type="GO" id="GO:0005525">
    <property type="term" value="F:GTP binding"/>
    <property type="evidence" value="ECO:0007669"/>
    <property type="project" value="UniProtKB-KW"/>
</dbReference>
<evidence type="ECO:0000313" key="19">
    <source>
        <dbReference type="Proteomes" id="UP000677803"/>
    </source>
</evidence>
<reference evidence="18" key="1">
    <citation type="submission" date="2021-05" db="EMBL/GenBank/DDBJ databases">
        <authorList>
            <person name="Tigano A."/>
        </authorList>
    </citation>
    <scope>NUCLEOTIDE SEQUENCE</scope>
</reference>
<dbReference type="PROSITE" id="PS51421">
    <property type="entry name" value="RAS"/>
    <property type="match status" value="1"/>
</dbReference>
<dbReference type="SMART" id="SM00173">
    <property type="entry name" value="RAS"/>
    <property type="match status" value="1"/>
</dbReference>
<dbReference type="InterPro" id="IPR027417">
    <property type="entry name" value="P-loop_NTPase"/>
</dbReference>
<dbReference type="GO" id="GO:0046872">
    <property type="term" value="F:metal ion binding"/>
    <property type="evidence" value="ECO:0007669"/>
    <property type="project" value="UniProtKB-KW"/>
</dbReference>
<keyword evidence="9" id="KW-0378">Hydrolase</keyword>
<evidence type="ECO:0000256" key="12">
    <source>
        <dbReference type="ARBA" id="ARBA00023136"/>
    </source>
</evidence>
<dbReference type="Pfam" id="PF00071">
    <property type="entry name" value="Ras"/>
    <property type="match status" value="1"/>
</dbReference>
<dbReference type="PROSITE" id="PS51419">
    <property type="entry name" value="RAB"/>
    <property type="match status" value="1"/>
</dbReference>
<name>A0A8S4B932_9TELE</name>
<accession>A0A8S4B932</accession>
<keyword evidence="6" id="KW-0488">Methylation</keyword>
<comment type="caution">
    <text evidence="18">The sequence shown here is derived from an EMBL/GenBank/DDBJ whole genome shotgun (WGS) entry which is preliminary data.</text>
</comment>
<evidence type="ECO:0000256" key="6">
    <source>
        <dbReference type="ARBA" id="ARBA00022481"/>
    </source>
</evidence>
<evidence type="ECO:0000256" key="5">
    <source>
        <dbReference type="ARBA" id="ARBA00022475"/>
    </source>
</evidence>
<keyword evidence="5" id="KW-1003">Cell membrane</keyword>
<evidence type="ECO:0000256" key="14">
    <source>
        <dbReference type="ARBA" id="ARBA00023289"/>
    </source>
</evidence>
<evidence type="ECO:0000256" key="2">
    <source>
        <dbReference type="ARBA" id="ARBA00004342"/>
    </source>
</evidence>
<evidence type="ECO:0000256" key="9">
    <source>
        <dbReference type="ARBA" id="ARBA00022801"/>
    </source>
</evidence>
<dbReference type="Gene3D" id="3.40.50.300">
    <property type="entry name" value="P-loop containing nucleotide triphosphate hydrolases"/>
    <property type="match status" value="1"/>
</dbReference>
<dbReference type="InterPro" id="IPR048040">
    <property type="entry name" value="Rab19/43"/>
</dbReference>
<dbReference type="FunFam" id="3.40.50.300:FF:000887">
    <property type="entry name" value="Ras-related protein Rab-19"/>
    <property type="match status" value="1"/>
</dbReference>
<keyword evidence="11" id="KW-0342">GTP-binding</keyword>
<dbReference type="PRINTS" id="PR00449">
    <property type="entry name" value="RASTRNSFRMNG"/>
</dbReference>
<evidence type="ECO:0000256" key="11">
    <source>
        <dbReference type="ARBA" id="ARBA00023134"/>
    </source>
</evidence>
<comment type="cofactor">
    <cofactor evidence="1">
        <name>Mg(2+)</name>
        <dbReference type="ChEBI" id="CHEBI:18420"/>
    </cofactor>
</comment>
<evidence type="ECO:0000256" key="17">
    <source>
        <dbReference type="ARBA" id="ARBA00057434"/>
    </source>
</evidence>
<protein>
    <recommendedName>
        <fullName evidence="15">Ras-related protein Rab-19</fullName>
        <ecNumber evidence="4">3.6.5.2</ecNumber>
    </recommendedName>
</protein>
<evidence type="ECO:0000256" key="16">
    <source>
        <dbReference type="ARBA" id="ARBA00047660"/>
    </source>
</evidence>
<evidence type="ECO:0000256" key="3">
    <source>
        <dbReference type="ARBA" id="ARBA00006270"/>
    </source>
</evidence>
<dbReference type="SUPFAM" id="SSF52540">
    <property type="entry name" value="P-loop containing nucleoside triphosphate hydrolases"/>
    <property type="match status" value="1"/>
</dbReference>
<sequence>MQTPGPEHDDSFNFLFKIILIGDTNVGKTCVVQNFKSGVFSERQQNTIGVDFTVRTVDIEGKKVKMQVWDTAGQERFRTITQSYYRSAHGAMIAYDITRRSTFESVNHWIKEVELYGAANVVLALIGNKCDLEQERQVQFQEACDLAEQRGILAALETSAKESQNVDEAFLMMARELLSRNGLHIQQGDLDSSHSPRILLRENSRPVIGNVASYAPPEKKSCC</sequence>
<evidence type="ECO:0000313" key="18">
    <source>
        <dbReference type="EMBL" id="CAG5927632.1"/>
    </source>
</evidence>
<keyword evidence="12" id="KW-0472">Membrane</keyword>
<keyword evidence="10" id="KW-0460">Magnesium</keyword>
<keyword evidence="13" id="KW-0449">Lipoprotein</keyword>
<dbReference type="AlphaFoldDB" id="A0A8S4B932"/>
<keyword evidence="7" id="KW-0479">Metal-binding</keyword>
<comment type="similarity">
    <text evidence="3">Belongs to the small GTPase superfamily. Rab family.</text>
</comment>
<evidence type="ECO:0000256" key="8">
    <source>
        <dbReference type="ARBA" id="ARBA00022741"/>
    </source>
</evidence>
<dbReference type="OrthoDB" id="9989112at2759"/>
<keyword evidence="8" id="KW-0547">Nucleotide-binding</keyword>
<dbReference type="SMART" id="SM00175">
    <property type="entry name" value="RAB"/>
    <property type="match status" value="1"/>
</dbReference>
<comment type="subcellular location">
    <subcellularLocation>
        <location evidence="2">Cell membrane</location>
        <topology evidence="2">Lipid-anchor</topology>
        <orientation evidence="2">Cytoplasmic side</orientation>
    </subcellularLocation>
</comment>
<dbReference type="InterPro" id="IPR001806">
    <property type="entry name" value="Small_GTPase"/>
</dbReference>
<dbReference type="InterPro" id="IPR005225">
    <property type="entry name" value="Small_GTP-bd"/>
</dbReference>
<dbReference type="CDD" id="cd01864">
    <property type="entry name" value="Rab19"/>
    <property type="match status" value="1"/>
</dbReference>
<keyword evidence="14" id="KW-0636">Prenylation</keyword>
<evidence type="ECO:0000256" key="7">
    <source>
        <dbReference type="ARBA" id="ARBA00022723"/>
    </source>
</evidence>
<dbReference type="PANTHER" id="PTHR47979">
    <property type="entry name" value="DRAB11-RELATED"/>
    <property type="match status" value="1"/>
</dbReference>
<proteinExistence type="inferred from homology"/>
<dbReference type="SMART" id="SM00176">
    <property type="entry name" value="RAN"/>
    <property type="match status" value="1"/>
</dbReference>
<evidence type="ECO:0000256" key="4">
    <source>
        <dbReference type="ARBA" id="ARBA00011984"/>
    </source>
</evidence>
<evidence type="ECO:0000256" key="15">
    <source>
        <dbReference type="ARBA" id="ARBA00039499"/>
    </source>
</evidence>
<keyword evidence="19" id="KW-1185">Reference proteome</keyword>
<evidence type="ECO:0000256" key="10">
    <source>
        <dbReference type="ARBA" id="ARBA00022842"/>
    </source>
</evidence>
<evidence type="ECO:0000256" key="13">
    <source>
        <dbReference type="ARBA" id="ARBA00023288"/>
    </source>
</evidence>
<dbReference type="GO" id="GO:0003925">
    <property type="term" value="F:G protein activity"/>
    <property type="evidence" value="ECO:0007669"/>
    <property type="project" value="UniProtKB-EC"/>
</dbReference>
<evidence type="ECO:0000256" key="1">
    <source>
        <dbReference type="ARBA" id="ARBA00001946"/>
    </source>
</evidence>
<dbReference type="Proteomes" id="UP000677803">
    <property type="component" value="Unassembled WGS sequence"/>
</dbReference>
<dbReference type="EMBL" id="CAJRST010011113">
    <property type="protein sequence ID" value="CAG5927632.1"/>
    <property type="molecule type" value="Genomic_DNA"/>
</dbReference>
<comment type="function">
    <text evidence="17">The small GTPases Rab are key regulators of intracellular membrane trafficking, from the formation of transport vesicles to their fusion with membranes. Rabs cycle between an inactive GDP-bound form and an active GTP-bound form that is able to recruit to membranes different set of downstream effectors directly responsible for vesicle formation, movement, tethering and fusion.</text>
</comment>
<dbReference type="NCBIfam" id="TIGR00231">
    <property type="entry name" value="small_GTP"/>
    <property type="match status" value="1"/>
</dbReference>
<dbReference type="InterPro" id="IPR050209">
    <property type="entry name" value="Rab_GTPases_membrane_traffic"/>
</dbReference>
<dbReference type="SMART" id="SM00177">
    <property type="entry name" value="ARF"/>
    <property type="match status" value="1"/>
</dbReference>
<comment type="catalytic activity">
    <reaction evidence="16">
        <text>GTP + H2O = GDP + phosphate + H(+)</text>
        <dbReference type="Rhea" id="RHEA:19669"/>
        <dbReference type="ChEBI" id="CHEBI:15377"/>
        <dbReference type="ChEBI" id="CHEBI:15378"/>
        <dbReference type="ChEBI" id="CHEBI:37565"/>
        <dbReference type="ChEBI" id="CHEBI:43474"/>
        <dbReference type="ChEBI" id="CHEBI:58189"/>
        <dbReference type="EC" id="3.6.5.2"/>
    </reaction>
    <physiologicalReaction direction="left-to-right" evidence="16">
        <dbReference type="Rhea" id="RHEA:19670"/>
    </physiologicalReaction>
</comment>
<gene>
    <name evidence="18" type="ORF">MMEN_LOCUS11451</name>
</gene>
<dbReference type="GO" id="GO:0005886">
    <property type="term" value="C:plasma membrane"/>
    <property type="evidence" value="ECO:0007669"/>
    <property type="project" value="UniProtKB-SubCell"/>
</dbReference>
<dbReference type="SMART" id="SM00174">
    <property type="entry name" value="RHO"/>
    <property type="match status" value="1"/>
</dbReference>
<organism evidence="18 19">
    <name type="scientific">Menidia menidia</name>
    <name type="common">Atlantic silverside</name>
    <dbReference type="NCBI Taxonomy" id="238744"/>
    <lineage>
        <taxon>Eukaryota</taxon>
        <taxon>Metazoa</taxon>
        <taxon>Chordata</taxon>
        <taxon>Craniata</taxon>
        <taxon>Vertebrata</taxon>
        <taxon>Euteleostomi</taxon>
        <taxon>Actinopterygii</taxon>
        <taxon>Neopterygii</taxon>
        <taxon>Teleostei</taxon>
        <taxon>Neoteleostei</taxon>
        <taxon>Acanthomorphata</taxon>
        <taxon>Ovalentaria</taxon>
        <taxon>Atherinomorphae</taxon>
        <taxon>Atheriniformes</taxon>
        <taxon>Atherinopsidae</taxon>
        <taxon>Menidiinae</taxon>
        <taxon>Menidia</taxon>
    </lineage>
</organism>
<dbReference type="PROSITE" id="PS51420">
    <property type="entry name" value="RHO"/>
    <property type="match status" value="1"/>
</dbReference>
<dbReference type="EC" id="3.6.5.2" evidence="4"/>